<dbReference type="EMBL" id="LN891039">
    <property type="protein sequence ID" value="CUS10763.1"/>
    <property type="molecule type" value="Genomic_DNA"/>
</dbReference>
<dbReference type="Proteomes" id="UP001412239">
    <property type="component" value="Unassembled WGS sequence"/>
</dbReference>
<evidence type="ECO:0000313" key="3">
    <source>
        <dbReference type="EMBL" id="CUS10763.1"/>
    </source>
</evidence>
<feature type="region of interest" description="Disordered" evidence="1">
    <location>
        <begin position="1"/>
        <end position="77"/>
    </location>
</feature>
<keyword evidence="4" id="KW-1185">Reference proteome</keyword>
<feature type="compositionally biased region" description="Polar residues" evidence="1">
    <location>
        <begin position="1"/>
        <end position="11"/>
    </location>
</feature>
<keyword evidence="2" id="KW-0472">Membrane</keyword>
<evidence type="ECO:0000256" key="1">
    <source>
        <dbReference type="SAM" id="MobiDB-lite"/>
    </source>
</evidence>
<proteinExistence type="predicted"/>
<evidence type="ECO:0000256" key="2">
    <source>
        <dbReference type="SAM" id="Phobius"/>
    </source>
</evidence>
<keyword evidence="2" id="KW-0812">Transmembrane</keyword>
<keyword evidence="2" id="KW-1133">Transmembrane helix</keyword>
<sequence length="228" mass="25243">MSTIPLKSRSNPYEGEHPYSSLRIDHSLSPPTPGSAPSLTKPTATHHPSTEPFPSWPHATPRPGDPHATKTDAEAPGPSPSQITYFFWVFLVVVILVVGWLQYKHIMDAKNNERHPTHGGLRPRVSMLASQENRQQHLGSREDIRGGPVSRALRNATERIGRRRSGQEGRRGIDINEELEGLELETLWRSSGDEMPRGPRRLSPIAEVSEAFLSDNPSDADDEGGTDL</sequence>
<dbReference type="AlphaFoldDB" id="A0A292PWA1"/>
<feature type="compositionally biased region" description="Basic and acidic residues" evidence="1">
    <location>
        <begin position="156"/>
        <end position="172"/>
    </location>
</feature>
<feature type="compositionally biased region" description="Polar residues" evidence="1">
    <location>
        <begin position="35"/>
        <end position="47"/>
    </location>
</feature>
<organism evidence="3 4">
    <name type="scientific">Tuber aestivum</name>
    <name type="common">summer truffle</name>
    <dbReference type="NCBI Taxonomy" id="59557"/>
    <lineage>
        <taxon>Eukaryota</taxon>
        <taxon>Fungi</taxon>
        <taxon>Dikarya</taxon>
        <taxon>Ascomycota</taxon>
        <taxon>Pezizomycotina</taxon>
        <taxon>Pezizomycetes</taxon>
        <taxon>Pezizales</taxon>
        <taxon>Tuberaceae</taxon>
        <taxon>Tuber</taxon>
    </lineage>
</organism>
<feature type="compositionally biased region" description="Basic and acidic residues" evidence="1">
    <location>
        <begin position="64"/>
        <end position="73"/>
    </location>
</feature>
<protein>
    <submittedName>
        <fullName evidence="3">Uncharacterized protein</fullName>
    </submittedName>
</protein>
<reference evidence="3" key="1">
    <citation type="submission" date="2015-10" db="EMBL/GenBank/DDBJ databases">
        <authorList>
            <person name="Regsiter A."/>
            <person name="william w."/>
        </authorList>
    </citation>
    <scope>NUCLEOTIDE SEQUENCE</scope>
    <source>
        <strain evidence="3">Montdore</strain>
    </source>
</reference>
<name>A0A292PWA1_9PEZI</name>
<feature type="transmembrane region" description="Helical" evidence="2">
    <location>
        <begin position="85"/>
        <end position="103"/>
    </location>
</feature>
<feature type="region of interest" description="Disordered" evidence="1">
    <location>
        <begin position="130"/>
        <end position="172"/>
    </location>
</feature>
<feature type="compositionally biased region" description="Acidic residues" evidence="1">
    <location>
        <begin position="218"/>
        <end position="228"/>
    </location>
</feature>
<gene>
    <name evidence="3" type="ORF">GSTUAT00005148001</name>
</gene>
<evidence type="ECO:0000313" key="4">
    <source>
        <dbReference type="Proteomes" id="UP001412239"/>
    </source>
</evidence>
<accession>A0A292PWA1</accession>
<feature type="region of interest" description="Disordered" evidence="1">
    <location>
        <begin position="187"/>
        <end position="228"/>
    </location>
</feature>